<dbReference type="SUPFAM" id="SSF54211">
    <property type="entry name" value="Ribosomal protein S5 domain 2-like"/>
    <property type="match status" value="1"/>
</dbReference>
<organism evidence="2 3">
    <name type="scientific">Staphylococcus aureus</name>
    <dbReference type="NCBI Taxonomy" id="1280"/>
    <lineage>
        <taxon>Bacteria</taxon>
        <taxon>Bacillati</taxon>
        <taxon>Bacillota</taxon>
        <taxon>Bacilli</taxon>
        <taxon>Bacillales</taxon>
        <taxon>Staphylococcaceae</taxon>
        <taxon>Staphylococcus</taxon>
    </lineage>
</organism>
<dbReference type="Pfam" id="PF22700">
    <property type="entry name" value="MVD-like_N"/>
    <property type="match status" value="1"/>
</dbReference>
<proteinExistence type="predicted"/>
<protein>
    <submittedName>
        <fullName evidence="2">Diphosphomevalonate decarboxylase</fullName>
    </submittedName>
</protein>
<feature type="domain" description="Diphosphomevalonate decarboxylase-like N-terminal" evidence="1">
    <location>
        <begin position="9"/>
        <end position="85"/>
    </location>
</feature>
<dbReference type="Proteomes" id="UP000434412">
    <property type="component" value="Unassembled WGS sequence"/>
</dbReference>
<comment type="caution">
    <text evidence="2">The sequence shown here is derived from an EMBL/GenBank/DDBJ whole genome shotgun (WGS) entry which is preliminary data.</text>
</comment>
<dbReference type="EMBL" id="WPVZ01000611">
    <property type="protein sequence ID" value="MVL46122.1"/>
    <property type="molecule type" value="Genomic_DNA"/>
</dbReference>
<dbReference type="InterPro" id="IPR020568">
    <property type="entry name" value="Ribosomal_Su5_D2-typ_SF"/>
</dbReference>
<dbReference type="Gene3D" id="3.30.230.10">
    <property type="match status" value="1"/>
</dbReference>
<dbReference type="InterPro" id="IPR014721">
    <property type="entry name" value="Ribsml_uS5_D2-typ_fold_subgr"/>
</dbReference>
<reference evidence="2 3" key="1">
    <citation type="submission" date="2019-11" db="EMBL/GenBank/DDBJ databases">
        <title>Implementation of targeted gown and glove precautions to prevent Staphylococcus aureus acquisition in community-based nursing homes.</title>
        <authorList>
            <person name="Stine O.C."/>
        </authorList>
    </citation>
    <scope>NUCLEOTIDE SEQUENCE [LARGE SCALE GENOMIC DNA]</scope>
    <source>
        <strain evidence="2 3">S_2023.LVRQ.AN</strain>
    </source>
</reference>
<evidence type="ECO:0000313" key="3">
    <source>
        <dbReference type="Proteomes" id="UP000434412"/>
    </source>
</evidence>
<name>A0A6B0CMW4_STAAU</name>
<sequence>MIKSGKARAHTNIALIKYWGKKDEALIIPMNNSISVTLEKFYTETKVTFNDQLTQDQFWLNGEKVSGKELEKISKYMDIVRNRAGIDWY</sequence>
<evidence type="ECO:0000259" key="1">
    <source>
        <dbReference type="Pfam" id="PF22700"/>
    </source>
</evidence>
<dbReference type="AlphaFoldDB" id="A0A6B0CMW4"/>
<gene>
    <name evidence="2" type="ORF">GO941_11565</name>
</gene>
<accession>A0A6B0CMW4</accession>
<dbReference type="InterPro" id="IPR053859">
    <property type="entry name" value="MVD-like_N"/>
</dbReference>
<dbReference type="PANTHER" id="PTHR10977:SF3">
    <property type="entry name" value="DIPHOSPHOMEVALONATE DECARBOXYLASE"/>
    <property type="match status" value="1"/>
</dbReference>
<feature type="non-terminal residue" evidence="2">
    <location>
        <position position="89"/>
    </location>
</feature>
<dbReference type="PANTHER" id="PTHR10977">
    <property type="entry name" value="DIPHOSPHOMEVALONATE DECARBOXYLASE"/>
    <property type="match status" value="1"/>
</dbReference>
<evidence type="ECO:0000313" key="2">
    <source>
        <dbReference type="EMBL" id="MVL46122.1"/>
    </source>
</evidence>